<protein>
    <submittedName>
        <fullName evidence="2">Uncharacterized protein</fullName>
    </submittedName>
</protein>
<dbReference type="Proteomes" id="UP000823388">
    <property type="component" value="Chromosome 8N"/>
</dbReference>
<dbReference type="AlphaFoldDB" id="A0A8T0PFA8"/>
<dbReference type="InterPro" id="IPR013181">
    <property type="entry name" value="DUF1719"/>
</dbReference>
<reference evidence="2" key="1">
    <citation type="submission" date="2020-05" db="EMBL/GenBank/DDBJ databases">
        <title>WGS assembly of Panicum virgatum.</title>
        <authorList>
            <person name="Lovell J.T."/>
            <person name="Jenkins J."/>
            <person name="Shu S."/>
            <person name="Juenger T.E."/>
            <person name="Schmutz J."/>
        </authorList>
    </citation>
    <scope>NUCLEOTIDE SEQUENCE</scope>
    <source>
        <strain evidence="2">AP13</strain>
    </source>
</reference>
<dbReference type="EMBL" id="CM029052">
    <property type="protein sequence ID" value="KAG2557886.1"/>
    <property type="molecule type" value="Genomic_DNA"/>
</dbReference>
<sequence length="489" mass="53272">MAAEMVGMVGSALAQEGVTGVSSYISSKLDETASRAHLMARLEMALSQLEFALERTGELPITYVSLLRRMKMLKRAYAEGTDLLNKHRRPQQRELEDGGGVDLGRPPPVTSVTRRHPFLAWVGRARNRLLPAASSSLLGLMTNKADHLSSSVVQTFEWYAVCADRFAADAESAGLPLRRDAAVQYPLVRRLLEGKTLRYETAARGSRRRQLHSLVVWPVRLEERGVEARLLYQYLDRERPERRFRLRLVLRLSEATDIVGIAIRCLQAVSAQFKLAVTECAMGELALLPDHLQDISHSYGPPLDWSEESYAAITKAWRPDPICCCANNDGKGVSPSPHGVPEPVIAVGFGCYVSALELTASSLHGGGSASAAAGGNEDHHHAPPLYMVASFVPHHTCAAGAPRGLVLTYGGREECVGGGSIQQVEEAVRSTAIGSVVRQPEPADYNVSLYAMHGFARITLRKASDELAWAKRAAAPTPGRGRSAAKRKR</sequence>
<dbReference type="PANTHER" id="PTHR33377">
    <property type="entry name" value="OS10G0134700 PROTEIN-RELATED"/>
    <property type="match status" value="1"/>
</dbReference>
<organism evidence="2 3">
    <name type="scientific">Panicum virgatum</name>
    <name type="common">Blackwell switchgrass</name>
    <dbReference type="NCBI Taxonomy" id="38727"/>
    <lineage>
        <taxon>Eukaryota</taxon>
        <taxon>Viridiplantae</taxon>
        <taxon>Streptophyta</taxon>
        <taxon>Embryophyta</taxon>
        <taxon>Tracheophyta</taxon>
        <taxon>Spermatophyta</taxon>
        <taxon>Magnoliopsida</taxon>
        <taxon>Liliopsida</taxon>
        <taxon>Poales</taxon>
        <taxon>Poaceae</taxon>
        <taxon>PACMAD clade</taxon>
        <taxon>Panicoideae</taxon>
        <taxon>Panicodae</taxon>
        <taxon>Paniceae</taxon>
        <taxon>Panicinae</taxon>
        <taxon>Panicum</taxon>
        <taxon>Panicum sect. Hiantes</taxon>
    </lineage>
</organism>
<evidence type="ECO:0000313" key="3">
    <source>
        <dbReference type="Proteomes" id="UP000823388"/>
    </source>
</evidence>
<dbReference type="PANTHER" id="PTHR33377:SF26">
    <property type="match status" value="1"/>
</dbReference>
<feature type="region of interest" description="Disordered" evidence="1">
    <location>
        <begin position="86"/>
        <end position="108"/>
    </location>
</feature>
<evidence type="ECO:0000313" key="2">
    <source>
        <dbReference type="EMBL" id="KAG2557886.1"/>
    </source>
</evidence>
<keyword evidence="3" id="KW-1185">Reference proteome</keyword>
<dbReference type="Pfam" id="PF08224">
    <property type="entry name" value="DUF1719"/>
    <property type="match status" value="1"/>
</dbReference>
<gene>
    <name evidence="2" type="ORF">PVAP13_8NG119400</name>
</gene>
<accession>A0A8T0PFA8</accession>
<comment type="caution">
    <text evidence="2">The sequence shown here is derived from an EMBL/GenBank/DDBJ whole genome shotgun (WGS) entry which is preliminary data.</text>
</comment>
<name>A0A8T0PFA8_PANVG</name>
<evidence type="ECO:0000256" key="1">
    <source>
        <dbReference type="SAM" id="MobiDB-lite"/>
    </source>
</evidence>
<proteinExistence type="predicted"/>
<dbReference type="SMART" id="SM01157">
    <property type="entry name" value="DUF1719"/>
    <property type="match status" value="1"/>
</dbReference>